<evidence type="ECO:0000259" key="6">
    <source>
        <dbReference type="PROSITE" id="PS51058"/>
    </source>
</evidence>
<sequence length="1431" mass="153486">MPTRLSLKKSRAVPCQGKGTSESPYVLLDLASDGDPEDGIVGGEREAPRSGSSAYLGGGVQEKTEDDESTPSSASAAQATRSSMRAATSVKPDATADGERKGGRGTNGNISEESSPGRRGSLGQQPVRDDSAEGCGQTRSLNNGASSDLRHCGKNVASDRGGGGVSPTVLLSQAEPVASPVENSRREVKHLHEPDREGENRKRENSAAAGSDAKLAASKGTASPSRSTKARAVASTPTCTEAVQNDPPDMPLAPKKFVSSHEQGKLFAVSPKALERHTRICSLVADGKTRGACVHSGDHKRVNSSNTVPFQFLKGRRTHGTKGDEAPSVEKVPISLHPESSLDGIVVLETDSDRSDTVLDIGASCPTKVSNAVVAGQGEGSCAPGQITAGKSLDNETGSDNLSVSEALLVKHDMSKALHSPTGQTSRRVYKRCGECTACLVTDCGECRICRDHTQYHGTHRLRKRCARKERCLNSACHEMLRGAEMKGALNELENGHREHSPSATAARERGCAQSKTGSLHHKVISLVDSEDDEKDNAGAVVTTAETESNANEMTSKPARSSPKPGSPSTAASTPFAEQCSKETVKNGGNTAVALMVSPEKEIAAPTSHGRVDALCIAHTGGMKGNSGLRDEKSFEQKCRGHWDSNAVERAIVSCPGGELECRIDRNHQKKVRCNERSSTSTGEPTSEQGVVKNVNVMVVNCMAPGTGGCSSPRSNLSPGGCVGRPRGEVEELTTMHRKCTATRNSSQPQDGNSMTARRSASIGEPKKTAQKEGGLFKKPDIVDIINCDKDRDISALPTDKNTIEDKHDAETVPSSSSNSAANESSNSGGPSGESDSDDLSIGPGLSVIFAGSLPTEKEDSSLDVVSGRMDSSTAGSTASSSEARAAFAPSSAPEVDAVSSSPRMESFSQVPDEYKWIKAQENIVYTGDAMTNQEISWTHSAVVLSDPVKQNGRWMVDVKWEIRGTKGKVDCRLCRQNHLYCRITNMAHNGQAIVRSVRNSRKTQRFGVFEQQKVRRTKDASVKGLPAEGQISASQTINTKGNVKAKHESEAHITKKEVNVKRPRNDGAWRSGGQLKSKSWSMKEMPDCSCKLKCGGDECIQKPPAGKRKRKKVDVGAYVGSPVSSSAIVRQESKGRTSELCGKSNGASSSSNTNPSWRGVPSAHTGEKRSKARILPDSSNYVGKAIESIGCEITKAVSRIKPLECSQKTSASNENRMDASFFVDEILRKTALKHVKRLGKEISKLQKENALLKSANEDFTGENTKIVPKEEETDPDNVIVGIVGITKSTPDEAHTYERYNAGCLKKKRDLVDAIAIEKGSKQSDPEGFGLVARRDIKKGDKLLDYSAVYCEGDPPPHFDPSRDYIKTSNGYFRIRESTTQWMNEARNRQLPNVRWGTYHDMDGPKTIYVLTWTATADIAEGKELLVCYEP</sequence>
<feature type="compositionally biased region" description="Basic and acidic residues" evidence="5">
    <location>
        <begin position="802"/>
        <end position="811"/>
    </location>
</feature>
<gene>
    <name evidence="7" type="ORF">OAUR00152_LOCUS27837</name>
</gene>
<feature type="compositionally biased region" description="Basic residues" evidence="5">
    <location>
        <begin position="1"/>
        <end position="11"/>
    </location>
</feature>
<dbReference type="InterPro" id="IPR046341">
    <property type="entry name" value="SET_dom_sf"/>
</dbReference>
<keyword evidence="1" id="KW-0479">Metal-binding</keyword>
<evidence type="ECO:0000256" key="2">
    <source>
        <dbReference type="ARBA" id="ARBA00022771"/>
    </source>
</evidence>
<dbReference type="InterPro" id="IPR002857">
    <property type="entry name" value="Znf_CXXC"/>
</dbReference>
<protein>
    <recommendedName>
        <fullName evidence="6">CXXC-type domain-containing protein</fullName>
    </recommendedName>
</protein>
<name>A0A7S4JHU6_9STRA</name>
<keyword evidence="4" id="KW-0175">Coiled coil</keyword>
<feature type="compositionally biased region" description="Polar residues" evidence="5">
    <location>
        <begin position="742"/>
        <end position="759"/>
    </location>
</feature>
<feature type="coiled-coil region" evidence="4">
    <location>
        <begin position="1229"/>
        <end position="1263"/>
    </location>
</feature>
<proteinExistence type="predicted"/>
<reference evidence="7" key="1">
    <citation type="submission" date="2021-01" db="EMBL/GenBank/DDBJ databases">
        <authorList>
            <person name="Corre E."/>
            <person name="Pelletier E."/>
            <person name="Niang G."/>
            <person name="Scheremetjew M."/>
            <person name="Finn R."/>
            <person name="Kale V."/>
            <person name="Holt S."/>
            <person name="Cochrane G."/>
            <person name="Meng A."/>
            <person name="Brown T."/>
            <person name="Cohen L."/>
        </authorList>
    </citation>
    <scope>NUCLEOTIDE SEQUENCE</scope>
    <source>
        <strain evidence="7">Isolate 1302-5</strain>
    </source>
</reference>
<feature type="compositionally biased region" description="Low complexity" evidence="5">
    <location>
        <begin position="814"/>
        <end position="829"/>
    </location>
</feature>
<feature type="region of interest" description="Disordered" evidence="5">
    <location>
        <begin position="739"/>
        <end position="776"/>
    </location>
</feature>
<dbReference type="Pfam" id="PF02008">
    <property type="entry name" value="zf-CXXC"/>
    <property type="match status" value="1"/>
</dbReference>
<organism evidence="7">
    <name type="scientific">Odontella aurita</name>
    <dbReference type="NCBI Taxonomy" id="265563"/>
    <lineage>
        <taxon>Eukaryota</taxon>
        <taxon>Sar</taxon>
        <taxon>Stramenopiles</taxon>
        <taxon>Ochrophyta</taxon>
        <taxon>Bacillariophyta</taxon>
        <taxon>Mediophyceae</taxon>
        <taxon>Biddulphiophycidae</taxon>
        <taxon>Eupodiscales</taxon>
        <taxon>Odontellaceae</taxon>
        <taxon>Odontella</taxon>
    </lineage>
</organism>
<keyword evidence="2" id="KW-0863">Zinc-finger</keyword>
<dbReference type="GO" id="GO:0003677">
    <property type="term" value="F:DNA binding"/>
    <property type="evidence" value="ECO:0007669"/>
    <property type="project" value="InterPro"/>
</dbReference>
<feature type="region of interest" description="Disordered" evidence="5">
    <location>
        <begin position="794"/>
        <end position="844"/>
    </location>
</feature>
<evidence type="ECO:0000256" key="3">
    <source>
        <dbReference type="ARBA" id="ARBA00022833"/>
    </source>
</evidence>
<dbReference type="SUPFAM" id="SSF82199">
    <property type="entry name" value="SET domain"/>
    <property type="match status" value="1"/>
</dbReference>
<feature type="region of interest" description="Disordered" evidence="5">
    <location>
        <begin position="708"/>
        <end position="727"/>
    </location>
</feature>
<dbReference type="Gene3D" id="2.170.270.10">
    <property type="entry name" value="SET domain"/>
    <property type="match status" value="1"/>
</dbReference>
<feature type="compositionally biased region" description="Low complexity" evidence="5">
    <location>
        <begin position="206"/>
        <end position="220"/>
    </location>
</feature>
<feature type="region of interest" description="Disordered" evidence="5">
    <location>
        <begin position="859"/>
        <end position="905"/>
    </location>
</feature>
<evidence type="ECO:0000256" key="4">
    <source>
        <dbReference type="SAM" id="Coils"/>
    </source>
</evidence>
<feature type="region of interest" description="Disordered" evidence="5">
    <location>
        <begin position="542"/>
        <end position="580"/>
    </location>
</feature>
<feature type="compositionally biased region" description="Basic and acidic residues" evidence="5">
    <location>
        <begin position="765"/>
        <end position="776"/>
    </location>
</feature>
<evidence type="ECO:0000256" key="1">
    <source>
        <dbReference type="ARBA" id="ARBA00022723"/>
    </source>
</evidence>
<keyword evidence="3" id="KW-0862">Zinc</keyword>
<feature type="region of interest" description="Disordered" evidence="5">
    <location>
        <begin position="1061"/>
        <end position="1081"/>
    </location>
</feature>
<feature type="region of interest" description="Disordered" evidence="5">
    <location>
        <begin position="673"/>
        <end position="692"/>
    </location>
</feature>
<evidence type="ECO:0000256" key="5">
    <source>
        <dbReference type="SAM" id="MobiDB-lite"/>
    </source>
</evidence>
<evidence type="ECO:0000313" key="7">
    <source>
        <dbReference type="EMBL" id="CAE2263343.1"/>
    </source>
</evidence>
<feature type="domain" description="CXXC-type" evidence="6">
    <location>
        <begin position="424"/>
        <end position="473"/>
    </location>
</feature>
<feature type="compositionally biased region" description="Polar residues" evidence="5">
    <location>
        <begin position="137"/>
        <end position="146"/>
    </location>
</feature>
<feature type="compositionally biased region" description="Polar residues" evidence="5">
    <location>
        <begin position="1146"/>
        <end position="1157"/>
    </location>
</feature>
<feature type="compositionally biased region" description="Basic and acidic residues" evidence="5">
    <location>
        <begin position="495"/>
        <end position="511"/>
    </location>
</feature>
<feature type="region of interest" description="Disordered" evidence="5">
    <location>
        <begin position="495"/>
        <end position="518"/>
    </location>
</feature>
<accession>A0A7S4JHU6</accession>
<feature type="compositionally biased region" description="Polar residues" evidence="5">
    <location>
        <begin position="544"/>
        <end position="559"/>
    </location>
</feature>
<feature type="compositionally biased region" description="Low complexity" evidence="5">
    <location>
        <begin position="70"/>
        <end position="89"/>
    </location>
</feature>
<feature type="region of interest" description="Disordered" evidence="5">
    <location>
        <begin position="1"/>
        <end position="249"/>
    </location>
</feature>
<feature type="compositionally biased region" description="Basic and acidic residues" evidence="5">
    <location>
        <begin position="183"/>
        <end position="205"/>
    </location>
</feature>
<feature type="compositionally biased region" description="Low complexity" evidence="5">
    <location>
        <begin position="872"/>
        <end position="893"/>
    </location>
</feature>
<dbReference type="EMBL" id="HBKQ01040424">
    <property type="protein sequence ID" value="CAE2263343.1"/>
    <property type="molecule type" value="Transcribed_RNA"/>
</dbReference>
<feature type="compositionally biased region" description="Polar residues" evidence="5">
    <location>
        <begin position="677"/>
        <end position="689"/>
    </location>
</feature>
<dbReference type="GO" id="GO:0008270">
    <property type="term" value="F:zinc ion binding"/>
    <property type="evidence" value="ECO:0007669"/>
    <property type="project" value="UniProtKB-KW"/>
</dbReference>
<feature type="region of interest" description="Disordered" evidence="5">
    <location>
        <begin position="1128"/>
        <end position="1173"/>
    </location>
</feature>
<dbReference type="PROSITE" id="PS51058">
    <property type="entry name" value="ZF_CXXC"/>
    <property type="match status" value="1"/>
</dbReference>